<dbReference type="PANTHER" id="PTHR34985:SF1">
    <property type="entry name" value="SLR0554 PROTEIN"/>
    <property type="match status" value="1"/>
</dbReference>
<keyword evidence="3" id="KW-1185">Reference proteome</keyword>
<name>A0A417YFQ3_9BACI</name>
<dbReference type="InterPro" id="IPR007936">
    <property type="entry name" value="VapE-like_dom"/>
</dbReference>
<evidence type="ECO:0000259" key="1">
    <source>
        <dbReference type="Pfam" id="PF05272"/>
    </source>
</evidence>
<evidence type="ECO:0000313" key="3">
    <source>
        <dbReference type="Proteomes" id="UP000284416"/>
    </source>
</evidence>
<dbReference type="Proteomes" id="UP000284416">
    <property type="component" value="Unassembled WGS sequence"/>
</dbReference>
<dbReference type="PANTHER" id="PTHR34985">
    <property type="entry name" value="SLR0554 PROTEIN"/>
    <property type="match status" value="1"/>
</dbReference>
<sequence>MISAAGSRKAVHWPAQVLYWSELVRKLETAFRGAETLQAYLQLPKTQQDELKDVGGFVAGTFAGNRRKANNVLGRDVITLDLDNIYPGGTQDVLKRVEGLGCAYAVYSTRKHEEARPRLRILVPLNRTVSADEYEPLSRKLASFIGMELADPTTFEASRLMYWPSCCSDSQYIFQYGDKPFLDVDGLLATYNDWRNISEWPEVPGAPEKQIRLAAKQGNPEEKPGIIGAFCRQYDIPTAIETFLPGLYTALNDGSGRYTYVGGSTVGGAVVYDNGQFLFSHHATDPCSGRLVNAFDLVRIHKFGEMDSESKPDTPVNKLPSYGSMVKFAAEDPRVNRERLKDEFSERPGFDVKSSNWLEKLERKPNGNGFVASAENVELILKNDPALVGKFARDVFGDKPLLLGSVPWRQIRKPRRLEDDDISALRNFLSKHYRIVGRAVIDDALSEILLSSEFHPVKEYLSKLHWDGIPRVETLLIDYLGAEDNELTRAMTRLTLVGAVARIYRPGCKFDYVLTLIGKQGIGKSSLLALLGGDWYTDSLDDVRGKDAYGQIQGSWIIELGELAALRKADVEAIKRFVSAQVDKFRQPYAKLVKEYPRQCIFIASTNDDEPLKDQTGNRRFWPVAVGVHPVDFGRRINFPGDQLWAEAVTLFKRGEPLLLPDHLEQRARELQKAYTEESSLAGYIREYLDKPWGYDLLPGAQVGIRDRVCALEIWCEMLGQPQDKFTTAKAREINSILKNTPGWRRYSGNNGRARHGRYGLQTVFERENRVEQMYHTEQQTVTTH</sequence>
<accession>A0A417YFQ3</accession>
<dbReference type="AlphaFoldDB" id="A0A417YFQ3"/>
<evidence type="ECO:0000313" key="2">
    <source>
        <dbReference type="EMBL" id="RHW31523.1"/>
    </source>
</evidence>
<dbReference type="OrthoDB" id="9763644at2"/>
<organism evidence="2 3">
    <name type="scientific">Neobacillus notoginsengisoli</name>
    <dbReference type="NCBI Taxonomy" id="1578198"/>
    <lineage>
        <taxon>Bacteria</taxon>
        <taxon>Bacillati</taxon>
        <taxon>Bacillota</taxon>
        <taxon>Bacilli</taxon>
        <taxon>Bacillales</taxon>
        <taxon>Bacillaceae</taxon>
        <taxon>Neobacillus</taxon>
    </lineage>
</organism>
<proteinExistence type="predicted"/>
<feature type="domain" description="Virulence-associated protein E-like" evidence="1">
    <location>
        <begin position="461"/>
        <end position="676"/>
    </location>
</feature>
<comment type="caution">
    <text evidence="2">The sequence shown here is derived from an EMBL/GenBank/DDBJ whole genome shotgun (WGS) entry which is preliminary data.</text>
</comment>
<dbReference type="EMBL" id="QWEG01000022">
    <property type="protein sequence ID" value="RHW31523.1"/>
    <property type="molecule type" value="Genomic_DNA"/>
</dbReference>
<protein>
    <submittedName>
        <fullName evidence="2">Virulence-associated protein E</fullName>
    </submittedName>
</protein>
<dbReference type="Pfam" id="PF05272">
    <property type="entry name" value="VapE-like_dom"/>
    <property type="match status" value="1"/>
</dbReference>
<gene>
    <name evidence="2" type="ORF">D1B31_22125</name>
</gene>
<reference evidence="2 3" key="1">
    <citation type="journal article" date="2017" name="Int. J. Syst. Evol. Microbiol.">
        <title>Bacillus notoginsengisoli sp. nov., a novel bacterium isolated from the rhizosphere of Panax notoginseng.</title>
        <authorList>
            <person name="Zhang M.Y."/>
            <person name="Cheng J."/>
            <person name="Cai Y."/>
            <person name="Zhang T.Y."/>
            <person name="Wu Y.Y."/>
            <person name="Manikprabhu D."/>
            <person name="Li W.J."/>
            <person name="Zhang Y.X."/>
        </authorList>
    </citation>
    <scope>NUCLEOTIDE SEQUENCE [LARGE SCALE GENOMIC DNA]</scope>
    <source>
        <strain evidence="2 3">JCM 30743</strain>
    </source>
</reference>